<keyword evidence="1" id="KW-0472">Membrane</keyword>
<dbReference type="Gene3D" id="1.20.1070.10">
    <property type="entry name" value="Rhodopsin 7-helix transmembrane proteins"/>
    <property type="match status" value="1"/>
</dbReference>
<dbReference type="EMBL" id="CAJNOG010000212">
    <property type="protein sequence ID" value="CAF1080720.1"/>
    <property type="molecule type" value="Genomic_DNA"/>
</dbReference>
<evidence type="ECO:0000313" key="4">
    <source>
        <dbReference type="Proteomes" id="UP000663844"/>
    </source>
</evidence>
<dbReference type="Proteomes" id="UP000663844">
    <property type="component" value="Unassembled WGS sequence"/>
</dbReference>
<feature type="transmembrane region" description="Helical" evidence="1">
    <location>
        <begin position="20"/>
        <end position="43"/>
    </location>
</feature>
<dbReference type="EMBL" id="CAJOAZ010002790">
    <property type="protein sequence ID" value="CAF3959889.1"/>
    <property type="molecule type" value="Genomic_DNA"/>
</dbReference>
<feature type="transmembrane region" description="Helical" evidence="1">
    <location>
        <begin position="49"/>
        <end position="69"/>
    </location>
</feature>
<reference evidence="3" key="1">
    <citation type="submission" date="2021-02" db="EMBL/GenBank/DDBJ databases">
        <authorList>
            <person name="Nowell W R."/>
        </authorList>
    </citation>
    <scope>NUCLEOTIDE SEQUENCE</scope>
</reference>
<protein>
    <recommendedName>
        <fullName evidence="5">G-protein coupled receptors family 1 profile domain-containing protein</fullName>
    </recommendedName>
</protein>
<evidence type="ECO:0000256" key="1">
    <source>
        <dbReference type="SAM" id="Phobius"/>
    </source>
</evidence>
<sequence>MYLRIYLLWFQYQRSKSLLFLLTMIPLGLWNTMGPRFLTFVTLEQLHTYISILYFIQSINYSINFYVYICSSKLFREKFLRILHFNFGQHVHPIAQVDSIATARPDRQIMTGQLNQLQK</sequence>
<dbReference type="AlphaFoldDB" id="A0A819L4C9"/>
<organism evidence="3 4">
    <name type="scientific">Adineta steineri</name>
    <dbReference type="NCBI Taxonomy" id="433720"/>
    <lineage>
        <taxon>Eukaryota</taxon>
        <taxon>Metazoa</taxon>
        <taxon>Spiralia</taxon>
        <taxon>Gnathifera</taxon>
        <taxon>Rotifera</taxon>
        <taxon>Eurotatoria</taxon>
        <taxon>Bdelloidea</taxon>
        <taxon>Adinetida</taxon>
        <taxon>Adinetidae</taxon>
        <taxon>Adineta</taxon>
    </lineage>
</organism>
<proteinExistence type="predicted"/>
<keyword evidence="1" id="KW-1133">Transmembrane helix</keyword>
<accession>A0A819L4C9</accession>
<dbReference type="Proteomes" id="UP000663845">
    <property type="component" value="Unassembled WGS sequence"/>
</dbReference>
<gene>
    <name evidence="2" type="ORF">JYZ213_LOCUS20277</name>
    <name evidence="3" type="ORF">OXD698_LOCUS27190</name>
</gene>
<keyword evidence="1" id="KW-0812">Transmembrane</keyword>
<evidence type="ECO:0008006" key="5">
    <source>
        <dbReference type="Google" id="ProtNLM"/>
    </source>
</evidence>
<name>A0A819L4C9_9BILA</name>
<evidence type="ECO:0000313" key="3">
    <source>
        <dbReference type="EMBL" id="CAF3959889.1"/>
    </source>
</evidence>
<evidence type="ECO:0000313" key="2">
    <source>
        <dbReference type="EMBL" id="CAF1080720.1"/>
    </source>
</evidence>
<comment type="caution">
    <text evidence="3">The sequence shown here is derived from an EMBL/GenBank/DDBJ whole genome shotgun (WGS) entry which is preliminary data.</text>
</comment>